<keyword evidence="4" id="KW-0808">Transferase</keyword>
<dbReference type="PROSITE" id="PS00802">
    <property type="entry name" value="TRANSKETOLASE_2"/>
    <property type="match status" value="1"/>
</dbReference>
<evidence type="ECO:0000256" key="6">
    <source>
        <dbReference type="ARBA" id="ARBA00022842"/>
    </source>
</evidence>
<dbReference type="RefSeq" id="WP_343251729.1">
    <property type="nucleotide sequence ID" value="NZ_HG937516.1"/>
</dbReference>
<dbReference type="KEGG" id="mamp:MAMA39_02610"/>
<dbReference type="Gene3D" id="3.40.50.970">
    <property type="match status" value="2"/>
</dbReference>
<keyword evidence="6" id="KW-0460">Magnesium</keyword>
<keyword evidence="7" id="KW-0786">Thiamine pyrophosphate</keyword>
<dbReference type="SMART" id="SM00861">
    <property type="entry name" value="Transket_pyr"/>
    <property type="match status" value="1"/>
</dbReference>
<dbReference type="PANTHER" id="PTHR43522">
    <property type="entry name" value="TRANSKETOLASE"/>
    <property type="match status" value="1"/>
</dbReference>
<dbReference type="Pfam" id="PF00456">
    <property type="entry name" value="Transketolase_N"/>
    <property type="match status" value="1"/>
</dbReference>
<dbReference type="InterPro" id="IPR009014">
    <property type="entry name" value="Transketo_C/PFOR_II"/>
</dbReference>
<comment type="similarity">
    <text evidence="3">Belongs to the transketolase family.</text>
</comment>
<dbReference type="GO" id="GO:0005829">
    <property type="term" value="C:cytosol"/>
    <property type="evidence" value="ECO:0007669"/>
    <property type="project" value="TreeGrafter"/>
</dbReference>
<evidence type="ECO:0000313" key="11">
    <source>
        <dbReference type="Proteomes" id="UP000261764"/>
    </source>
</evidence>
<dbReference type="Proteomes" id="UP000261764">
    <property type="component" value="Chromosome I"/>
</dbReference>
<dbReference type="PROSITE" id="PS00801">
    <property type="entry name" value="TRANSKETOLASE_1"/>
    <property type="match status" value="1"/>
</dbReference>
<dbReference type="Gene3D" id="3.40.50.920">
    <property type="match status" value="1"/>
</dbReference>
<evidence type="ECO:0000256" key="4">
    <source>
        <dbReference type="ARBA" id="ARBA00022679"/>
    </source>
</evidence>
<dbReference type="Pfam" id="PF22613">
    <property type="entry name" value="Transketolase_C_1"/>
    <property type="match status" value="1"/>
</dbReference>
<comment type="cofactor">
    <cofactor evidence="2">
        <name>thiamine diphosphate</name>
        <dbReference type="ChEBI" id="CHEBI:58937"/>
    </cofactor>
</comment>
<dbReference type="InterPro" id="IPR005475">
    <property type="entry name" value="Transketolase-like_Pyr-bd"/>
</dbReference>
<accession>A0A292II78</accession>
<evidence type="ECO:0000313" key="10">
    <source>
        <dbReference type="EMBL" id="CDN40385.1"/>
    </source>
</evidence>
<dbReference type="InterPro" id="IPR049557">
    <property type="entry name" value="Transketolase_CS"/>
</dbReference>
<dbReference type="GO" id="GO:0004802">
    <property type="term" value="F:transketolase activity"/>
    <property type="evidence" value="ECO:0007669"/>
    <property type="project" value="UniProtKB-EC"/>
</dbReference>
<dbReference type="InterPro" id="IPR005474">
    <property type="entry name" value="Transketolase_N"/>
</dbReference>
<evidence type="ECO:0000256" key="3">
    <source>
        <dbReference type="ARBA" id="ARBA00007131"/>
    </source>
</evidence>
<evidence type="ECO:0000256" key="8">
    <source>
        <dbReference type="ARBA" id="ARBA00049473"/>
    </source>
</evidence>
<evidence type="ECO:0000256" key="1">
    <source>
        <dbReference type="ARBA" id="ARBA00001946"/>
    </source>
</evidence>
<dbReference type="InterPro" id="IPR029061">
    <property type="entry name" value="THDP-binding"/>
</dbReference>
<keyword evidence="11" id="KW-1185">Reference proteome</keyword>
<evidence type="ECO:0000259" key="9">
    <source>
        <dbReference type="SMART" id="SM00861"/>
    </source>
</evidence>
<sequence length="658" mass="73254">MKMTSKKNNLNELAINTIRMLGVEMIEKANSGHPGIVLGAAPMMYALFKNHLNVYQKDLNFINRDRFILSAGHGSALLYATMLLAEYPSLSMDDIKNFRQINAKTAGHPEKHLLPGVDFGTGPLGQGAATSVGFAIAEANMNARFSTLIDHYTYCILGDGCLQEGVTHEALAIAGRYKLHKLIWLFDSNNVQLDGNVSDSTTTDYAKLVAAHDWDYLLVKNGMDHEAIDQAITKAKNNKKPTFIECKTILGYGSTAANSHEAHGSPISAEGIKKLQDFFKYPHEPFAIDQSLQSHFKPMWARGEVKYKKYEKNLKTLESQKPDLYNAYHNQLNKKLNFSLADLDHLKIKDVEASRNIAGEVFKIVSSLNPNVMVLNNDLSGSTKIKPANKNNFDFNNYRGQNINVGVREFLATAICAGIVAHGGLLAITSTFMSFADYCKPALRLAAINQIPIVCLFSHDSISVGEDGPTHQPVEQLTMLRTIPNVNVYRPANLFECYHAFHQAFISDFPSVIVTSRSGFTQSKPVDIKANGLQPYFVYEPQGKPEFLIFATGSEVGLGIDLAKRFQKDQIHVGVLSIPNMNIFWNEQNPFFRLIKKLANHSVLIEAGTPYLWKQFFKHVIGINQFGISGKPSDVSKYLNFDEDGIYQKISEIFGNKA</sequence>
<dbReference type="CDD" id="cd02012">
    <property type="entry name" value="TPP_TK"/>
    <property type="match status" value="1"/>
</dbReference>
<dbReference type="InterPro" id="IPR033247">
    <property type="entry name" value="Transketolase_fam"/>
</dbReference>
<gene>
    <name evidence="10" type="ORF">MAMA39_02610</name>
</gene>
<dbReference type="PANTHER" id="PTHR43522:SF2">
    <property type="entry name" value="TRANSKETOLASE 1-RELATED"/>
    <property type="match status" value="1"/>
</dbReference>
<reference evidence="10 11" key="1">
    <citation type="journal article" date="2015" name="Clin. Infect. Dis.">
        <title>Genomic Investigations unmask Mycoplasma amphoriforme, a new respiratory pathogen.</title>
        <authorList>
            <person name="Gillespie S.H."/>
            <person name="Ling C.L."/>
            <person name="Oravcova K."/>
            <person name="Pinheiro M."/>
            <person name="Wells L."/>
            <person name="Bryant J.M."/>
            <person name="McHugh T.D."/>
            <person name="Bebear C."/>
            <person name="Webster D."/>
            <person name="Harris S.R."/>
            <person name="Seth-Smith H.M."/>
            <person name="Thomson N.R."/>
        </authorList>
    </citation>
    <scope>NUCLEOTIDE SEQUENCE [LARGE SCALE GENOMIC DNA]</scope>
    <source>
        <strain evidence="10 11">A39</strain>
    </source>
</reference>
<proteinExistence type="inferred from homology"/>
<feature type="domain" description="Transketolase-like pyrimidine-binding" evidence="9">
    <location>
        <begin position="352"/>
        <end position="522"/>
    </location>
</feature>
<comment type="cofactor">
    <cofactor evidence="1">
        <name>Mg(2+)</name>
        <dbReference type="ChEBI" id="CHEBI:18420"/>
    </cofactor>
</comment>
<dbReference type="GO" id="GO:0006098">
    <property type="term" value="P:pentose-phosphate shunt"/>
    <property type="evidence" value="ECO:0007669"/>
    <property type="project" value="TreeGrafter"/>
</dbReference>
<dbReference type="CDD" id="cd07033">
    <property type="entry name" value="TPP_PYR_DXS_TK_like"/>
    <property type="match status" value="1"/>
</dbReference>
<organism evidence="10 11">
    <name type="scientific">Mycoplasma amphoriforme A39</name>
    <dbReference type="NCBI Taxonomy" id="572419"/>
    <lineage>
        <taxon>Bacteria</taxon>
        <taxon>Bacillati</taxon>
        <taxon>Mycoplasmatota</taxon>
        <taxon>Mollicutes</taxon>
        <taxon>Mycoplasmataceae</taxon>
        <taxon>Mycoplasma</taxon>
    </lineage>
</organism>
<dbReference type="SUPFAM" id="SSF52518">
    <property type="entry name" value="Thiamin diphosphate-binding fold (THDP-binding)"/>
    <property type="match status" value="2"/>
</dbReference>
<comment type="catalytic activity">
    <reaction evidence="8">
        <text>D-sedoheptulose 7-phosphate + D-glyceraldehyde 3-phosphate = aldehydo-D-ribose 5-phosphate + D-xylulose 5-phosphate</text>
        <dbReference type="Rhea" id="RHEA:10508"/>
        <dbReference type="ChEBI" id="CHEBI:57483"/>
        <dbReference type="ChEBI" id="CHEBI:57737"/>
        <dbReference type="ChEBI" id="CHEBI:58273"/>
        <dbReference type="ChEBI" id="CHEBI:59776"/>
        <dbReference type="EC" id="2.2.1.1"/>
    </reaction>
</comment>
<evidence type="ECO:0000256" key="5">
    <source>
        <dbReference type="ARBA" id="ARBA00022723"/>
    </source>
</evidence>
<dbReference type="InterPro" id="IPR055152">
    <property type="entry name" value="Transketolase-like_C_2"/>
</dbReference>
<dbReference type="EMBL" id="HG937516">
    <property type="protein sequence ID" value="CDN40385.1"/>
    <property type="molecule type" value="Genomic_DNA"/>
</dbReference>
<evidence type="ECO:0000256" key="2">
    <source>
        <dbReference type="ARBA" id="ARBA00001964"/>
    </source>
</evidence>
<dbReference type="GO" id="GO:0046872">
    <property type="term" value="F:metal ion binding"/>
    <property type="evidence" value="ECO:0007669"/>
    <property type="project" value="UniProtKB-KW"/>
</dbReference>
<keyword evidence="5" id="KW-0479">Metal-binding</keyword>
<evidence type="ECO:0000256" key="7">
    <source>
        <dbReference type="ARBA" id="ARBA00023052"/>
    </source>
</evidence>
<dbReference type="AlphaFoldDB" id="A0A292II78"/>
<dbReference type="Pfam" id="PF02779">
    <property type="entry name" value="Transket_pyr"/>
    <property type="match status" value="1"/>
</dbReference>
<protein>
    <recommendedName>
        <fullName evidence="9">Transketolase-like pyrimidine-binding domain-containing protein</fullName>
    </recommendedName>
</protein>
<dbReference type="SUPFAM" id="SSF52922">
    <property type="entry name" value="TK C-terminal domain-like"/>
    <property type="match status" value="1"/>
</dbReference>
<dbReference type="InterPro" id="IPR020826">
    <property type="entry name" value="Transketolase_BS"/>
</dbReference>
<name>A0A292II78_9MOLU</name>